<reference evidence="1" key="1">
    <citation type="submission" date="2023-10" db="EMBL/GenBank/DDBJ databases">
        <authorList>
            <person name="Rodriguez Cubillos JULIANA M."/>
            <person name="De Vega J."/>
        </authorList>
    </citation>
    <scope>NUCLEOTIDE SEQUENCE</scope>
</reference>
<protein>
    <submittedName>
        <fullName evidence="1">Uncharacterized protein</fullName>
    </submittedName>
</protein>
<organism evidence="1 2">
    <name type="scientific">Trifolium pratense</name>
    <name type="common">Red clover</name>
    <dbReference type="NCBI Taxonomy" id="57577"/>
    <lineage>
        <taxon>Eukaryota</taxon>
        <taxon>Viridiplantae</taxon>
        <taxon>Streptophyta</taxon>
        <taxon>Embryophyta</taxon>
        <taxon>Tracheophyta</taxon>
        <taxon>Spermatophyta</taxon>
        <taxon>Magnoliopsida</taxon>
        <taxon>eudicotyledons</taxon>
        <taxon>Gunneridae</taxon>
        <taxon>Pentapetalae</taxon>
        <taxon>rosids</taxon>
        <taxon>fabids</taxon>
        <taxon>Fabales</taxon>
        <taxon>Fabaceae</taxon>
        <taxon>Papilionoideae</taxon>
        <taxon>50 kb inversion clade</taxon>
        <taxon>NPAAA clade</taxon>
        <taxon>Hologalegina</taxon>
        <taxon>IRL clade</taxon>
        <taxon>Trifolieae</taxon>
        <taxon>Trifolium</taxon>
    </lineage>
</organism>
<dbReference type="Proteomes" id="UP001177021">
    <property type="component" value="Unassembled WGS sequence"/>
</dbReference>
<dbReference type="EMBL" id="CASHSV030000013">
    <property type="protein sequence ID" value="CAJ2637766.1"/>
    <property type="molecule type" value="Genomic_DNA"/>
</dbReference>
<accession>A0ACB0J0K1</accession>
<evidence type="ECO:0000313" key="2">
    <source>
        <dbReference type="Proteomes" id="UP001177021"/>
    </source>
</evidence>
<comment type="caution">
    <text evidence="1">The sequence shown here is derived from an EMBL/GenBank/DDBJ whole genome shotgun (WGS) entry which is preliminary data.</text>
</comment>
<name>A0ACB0J0K1_TRIPR</name>
<gene>
    <name evidence="1" type="ORF">MILVUS5_LOCUS8075</name>
</gene>
<evidence type="ECO:0000313" key="1">
    <source>
        <dbReference type="EMBL" id="CAJ2637766.1"/>
    </source>
</evidence>
<proteinExistence type="predicted"/>
<keyword evidence="2" id="KW-1185">Reference proteome</keyword>
<sequence>MVYKHDEKWLLIEIERNNFSTELVTLILTNSACSKLKELDGSKYIYRYITIGLVAPYFLVKNTSIDMAATCGGINTIEGVFHNRLGMPIKPSVTFGRSTWTAPNLVCHAMFNSIAVDNIECEKANLFNNGLPSKSVLIFTDLEDKIIFRGDGNDMMHAVLFQCLLTKRLDNEINIDGIKVEVEQQGKAKHKKIISKLWFCCIKGDDKLLEYIPNENFDDKLNSKKSLLEWPTSYIIVIDFAEWPAYLHQNCIIVQKHMWSNKVFSEVAKIVTFVSKVVVFMYVTMGPYGYIALVRRKKRKKRDSGGHLEMSTTVWSSKFKQWDPGKICAKCNFYNLEDKVGFKGKGIVMNPPYWIGPNRS</sequence>